<dbReference type="Proteomes" id="UP000000214">
    <property type="component" value="Chromosome"/>
</dbReference>
<accession>K7S4F4</accession>
<dbReference type="HOGENOM" id="CLU_2864189_0_0_11"/>
<dbReference type="KEGG" id="pbo:PACID_16680"/>
<reference evidence="1 2" key="1">
    <citation type="journal article" date="2012" name="BMC Genomics">
        <title>The genome sequence of Propionibacterium acidipropionici provides insights into its biotechnological and industrial potential.</title>
        <authorList>
            <person name="Parizzi L.P."/>
            <person name="Grassi M.C."/>
            <person name="Llerena L.A."/>
            <person name="Carazzolle M.F."/>
            <person name="Queiroz V.L."/>
            <person name="Lunardi I."/>
            <person name="Zeidler A.F."/>
            <person name="Teixeira P.J."/>
            <person name="Mieczkowski P."/>
            <person name="Rincones J."/>
            <person name="Pereira G.A."/>
        </authorList>
    </citation>
    <scope>NUCLEOTIDE SEQUENCE [LARGE SCALE GENOMIC DNA]</scope>
    <source>
        <strain evidence="2">ATCC 4875 / DSM 20272 / JCM 6432 / NBRC 12425 / NCIMB 8070</strain>
    </source>
</reference>
<protein>
    <submittedName>
        <fullName evidence="1">Uncharacterized protein</fullName>
    </submittedName>
</protein>
<gene>
    <name evidence="1" type="ordered locus">PACID_16680</name>
</gene>
<dbReference type="STRING" id="1171373.PACID_16680"/>
<dbReference type="RefSeq" id="WP_015070382.1">
    <property type="nucleotide sequence ID" value="NC_019395.1"/>
</dbReference>
<dbReference type="PATRIC" id="fig|1171373.8.peg.1648"/>
<name>K7S4F4_ACIA4</name>
<dbReference type="AlphaFoldDB" id="K7S4F4"/>
<sequence length="64" mass="6417">MRPRPLKAAGAAPADGARMRARAAVDGGRLSVTVDATRATVILSAVGLDAVTGSATVTCRLVAR</sequence>
<evidence type="ECO:0000313" key="2">
    <source>
        <dbReference type="Proteomes" id="UP000000214"/>
    </source>
</evidence>
<proteinExistence type="predicted"/>
<organism evidence="1 2">
    <name type="scientific">Acidipropionibacterium acidipropionici (strain ATCC 4875 / DSM 20272 / JCM 6432 / NBRC 12425 / NCIMB 8070 / 4)</name>
    <name type="common">Propionibacterium acidipropionici</name>
    <dbReference type="NCBI Taxonomy" id="1171373"/>
    <lineage>
        <taxon>Bacteria</taxon>
        <taxon>Bacillati</taxon>
        <taxon>Actinomycetota</taxon>
        <taxon>Actinomycetes</taxon>
        <taxon>Propionibacteriales</taxon>
        <taxon>Propionibacteriaceae</taxon>
        <taxon>Acidipropionibacterium</taxon>
    </lineage>
</organism>
<evidence type="ECO:0000313" key="1">
    <source>
        <dbReference type="EMBL" id="AFV89477.1"/>
    </source>
</evidence>
<dbReference type="EMBL" id="CP003493">
    <property type="protein sequence ID" value="AFV89477.1"/>
    <property type="molecule type" value="Genomic_DNA"/>
</dbReference>